<evidence type="ECO:0000313" key="3">
    <source>
        <dbReference type="Proteomes" id="UP001196980"/>
    </source>
</evidence>
<dbReference type="Proteomes" id="UP001196980">
    <property type="component" value="Unassembled WGS sequence"/>
</dbReference>
<proteinExistence type="predicted"/>
<feature type="domain" description="CheW-like" evidence="1">
    <location>
        <begin position="35"/>
        <end position="70"/>
    </location>
</feature>
<keyword evidence="3" id="KW-1185">Reference proteome</keyword>
<gene>
    <name evidence="2" type="ORF">HWQ67_17155</name>
</gene>
<accession>A0ABS6S4I9</accession>
<evidence type="ECO:0000259" key="1">
    <source>
        <dbReference type="Pfam" id="PF01584"/>
    </source>
</evidence>
<reference evidence="2 3" key="1">
    <citation type="journal article" date="2020" name="J Geophys Res Biogeosci">
        <title>Magnetotaxis as an Adaptation to Enable Bacterial Shuttling of Microbial Sulfur and Sulfur Cycling Across Aquatic Oxic#Anoxic Interfaces.</title>
        <authorList>
            <person name="Li J."/>
            <person name="Liu P."/>
            <person name="Wang J."/>
            <person name="Roberts A.P."/>
            <person name="Pan Y."/>
        </authorList>
    </citation>
    <scope>NUCLEOTIDE SEQUENCE [LARGE SCALE GENOMIC DNA]</scope>
    <source>
        <strain evidence="2 3">MYR-1_YQ</strain>
    </source>
</reference>
<evidence type="ECO:0000313" key="2">
    <source>
        <dbReference type="EMBL" id="MBV6343308.1"/>
    </source>
</evidence>
<feature type="non-terminal residue" evidence="2">
    <location>
        <position position="1"/>
    </location>
</feature>
<name>A0ABS6S4I9_9BACT</name>
<organism evidence="2 3">
    <name type="scientific">Candidatus Magnetobacterium casense</name>
    <dbReference type="NCBI Taxonomy" id="1455061"/>
    <lineage>
        <taxon>Bacteria</taxon>
        <taxon>Pseudomonadati</taxon>
        <taxon>Nitrospirota</taxon>
        <taxon>Thermodesulfovibrionia</taxon>
        <taxon>Thermodesulfovibrionales</taxon>
        <taxon>Candidatus Magnetobacteriaceae</taxon>
        <taxon>Candidatus Magnetobacterium</taxon>
    </lineage>
</organism>
<dbReference type="EMBL" id="JABXWD010000527">
    <property type="protein sequence ID" value="MBV6343308.1"/>
    <property type="molecule type" value="Genomic_DNA"/>
</dbReference>
<sequence>CTSPKSLSTAKATLCPAYWTTTMLSLRLLLPLELKTLGKVYKDVEGIAGATILGDGTVAMILDVPGIIKAVQNSAVRA</sequence>
<comment type="caution">
    <text evidence="2">The sequence shown here is derived from an EMBL/GenBank/DDBJ whole genome shotgun (WGS) entry which is preliminary data.</text>
</comment>
<dbReference type="InterPro" id="IPR002545">
    <property type="entry name" value="CheW-lke_dom"/>
</dbReference>
<dbReference type="RefSeq" id="WP_218253921.1">
    <property type="nucleotide sequence ID" value="NZ_JABXWD010000527.1"/>
</dbReference>
<dbReference type="Pfam" id="PF01584">
    <property type="entry name" value="CheW"/>
    <property type="match status" value="1"/>
</dbReference>
<protein>
    <recommendedName>
        <fullName evidence="1">CheW-like domain-containing protein</fullName>
    </recommendedName>
</protein>